<organism evidence="1 2">
    <name type="scientific">Croceivirga radicis</name>
    <dbReference type="NCBI Taxonomy" id="1929488"/>
    <lineage>
        <taxon>Bacteria</taxon>
        <taxon>Pseudomonadati</taxon>
        <taxon>Bacteroidota</taxon>
        <taxon>Flavobacteriia</taxon>
        <taxon>Flavobacteriales</taxon>
        <taxon>Flavobacteriaceae</taxon>
        <taxon>Croceivirga</taxon>
    </lineage>
</organism>
<dbReference type="Proteomes" id="UP000191680">
    <property type="component" value="Unassembled WGS sequence"/>
</dbReference>
<evidence type="ECO:0000313" key="2">
    <source>
        <dbReference type="Proteomes" id="UP000191680"/>
    </source>
</evidence>
<accession>A0A1V6LNH0</accession>
<protein>
    <recommendedName>
        <fullName evidence="3">STAS/SEC14 domain-containing protein</fullName>
    </recommendedName>
</protein>
<dbReference type="AlphaFoldDB" id="A0A1V6LNH0"/>
<keyword evidence="2" id="KW-1185">Reference proteome</keyword>
<evidence type="ECO:0000313" key="1">
    <source>
        <dbReference type="EMBL" id="OQD41741.1"/>
    </source>
</evidence>
<evidence type="ECO:0008006" key="3">
    <source>
        <dbReference type="Google" id="ProtNLM"/>
    </source>
</evidence>
<reference evidence="1 2" key="1">
    <citation type="submission" date="2016-12" db="EMBL/GenBank/DDBJ databases">
        <authorList>
            <person name="Song W.-J."/>
            <person name="Kurnit D.M."/>
        </authorList>
    </citation>
    <scope>NUCLEOTIDE SEQUENCE [LARGE SCALE GENOMIC DNA]</scope>
    <source>
        <strain evidence="1 2">HSG9</strain>
    </source>
</reference>
<gene>
    <name evidence="1" type="ORF">BUL40_14170</name>
</gene>
<dbReference type="EMBL" id="MTBC01000011">
    <property type="protein sequence ID" value="OQD41741.1"/>
    <property type="molecule type" value="Genomic_DNA"/>
</dbReference>
<proteinExistence type="predicted"/>
<name>A0A1V6LNH0_9FLAO</name>
<comment type="caution">
    <text evidence="1">The sequence shown here is derived from an EMBL/GenBank/DDBJ whole genome shotgun (WGS) entry which is preliminary data.</text>
</comment>
<sequence>MLVLKRYIGLIKARSSMAFTINWLDSGVYVNHYGDVWVSDIHKTDNLLYGDERFNSISFQIYDMTGLEKVFEGEKEIKTVVGYDMGATFWKNKMKVAVVSDNNPMVEELYHVYKEGMAHTSWEINLFKTLEEAKSWCGSLKANFLDQ</sequence>